<reference evidence="4" key="1">
    <citation type="submission" date="2020-11" db="EMBL/GenBank/DDBJ databases">
        <authorList>
            <person name="Tran Van P."/>
        </authorList>
    </citation>
    <scope>NUCLEOTIDE SEQUENCE</scope>
</reference>
<dbReference type="OrthoDB" id="6429917at2759"/>
<evidence type="ECO:0000256" key="2">
    <source>
        <dbReference type="SAM" id="Coils"/>
    </source>
</evidence>
<sequence length="126" mass="14605">MDLTQPASSRGKEEVIKVDLPRPEAIDPHQRVVQLERAIVYLQEQHAALLRGLQDEIEELKRRNKDLQTRLVFATGGTGWEEKPKDAERIKELQAELDKRQGELEDATSRNNYLQKLINDLKRYSS</sequence>
<proteinExistence type="predicted"/>
<dbReference type="PANTHER" id="PTHR14882:SF5">
    <property type="entry name" value="COILED-COIL DOMAIN CONTAINING 74A"/>
    <property type="match status" value="1"/>
</dbReference>
<keyword evidence="5" id="KW-1185">Reference proteome</keyword>
<keyword evidence="1 2" id="KW-0175">Coiled coil</keyword>
<dbReference type="EMBL" id="LR902263">
    <property type="protein sequence ID" value="CAD7250245.1"/>
    <property type="molecule type" value="Genomic_DNA"/>
</dbReference>
<accession>A0A7R9AA46</accession>
<feature type="coiled-coil region" evidence="2">
    <location>
        <begin position="43"/>
        <end position="110"/>
    </location>
</feature>
<dbReference type="PANTHER" id="PTHR14882">
    <property type="entry name" value="COILED-COIL DOMAIN-CONTAINING 74A"/>
    <property type="match status" value="1"/>
</dbReference>
<organism evidence="4">
    <name type="scientific">Darwinula stevensoni</name>
    <dbReference type="NCBI Taxonomy" id="69355"/>
    <lineage>
        <taxon>Eukaryota</taxon>
        <taxon>Metazoa</taxon>
        <taxon>Ecdysozoa</taxon>
        <taxon>Arthropoda</taxon>
        <taxon>Crustacea</taxon>
        <taxon>Oligostraca</taxon>
        <taxon>Ostracoda</taxon>
        <taxon>Podocopa</taxon>
        <taxon>Podocopida</taxon>
        <taxon>Darwinulocopina</taxon>
        <taxon>Darwinuloidea</taxon>
        <taxon>Darwinulidae</taxon>
        <taxon>Darwinula</taxon>
    </lineage>
</organism>
<dbReference type="InterPro" id="IPR040370">
    <property type="entry name" value="CCDC74A/CCDC74B/CCDC92"/>
</dbReference>
<evidence type="ECO:0000259" key="3">
    <source>
        <dbReference type="Pfam" id="PF14916"/>
    </source>
</evidence>
<feature type="domain" description="CCDC92/74 N-terminal" evidence="3">
    <location>
        <begin position="30"/>
        <end position="78"/>
    </location>
</feature>
<protein>
    <recommendedName>
        <fullName evidence="3">CCDC92/74 N-terminal domain-containing protein</fullName>
    </recommendedName>
</protein>
<dbReference type="InterPro" id="IPR039496">
    <property type="entry name" value="CCDC92/74_N"/>
</dbReference>
<dbReference type="Pfam" id="PF14916">
    <property type="entry name" value="CCDC92"/>
    <property type="match status" value="1"/>
</dbReference>
<dbReference type="EMBL" id="CAJPEV010002746">
    <property type="protein sequence ID" value="CAG0897911.1"/>
    <property type="molecule type" value="Genomic_DNA"/>
</dbReference>
<gene>
    <name evidence="4" type="ORF">DSTB1V02_LOCUS10027</name>
</gene>
<dbReference type="Proteomes" id="UP000677054">
    <property type="component" value="Unassembled WGS sequence"/>
</dbReference>
<evidence type="ECO:0000256" key="1">
    <source>
        <dbReference type="ARBA" id="ARBA00023054"/>
    </source>
</evidence>
<name>A0A7R9AA46_9CRUS</name>
<evidence type="ECO:0000313" key="5">
    <source>
        <dbReference type="Proteomes" id="UP000677054"/>
    </source>
</evidence>
<dbReference type="AlphaFoldDB" id="A0A7R9AA46"/>
<evidence type="ECO:0000313" key="4">
    <source>
        <dbReference type="EMBL" id="CAD7250245.1"/>
    </source>
</evidence>